<keyword evidence="2" id="KW-1185">Reference proteome</keyword>
<proteinExistence type="predicted"/>
<organism evidence="1 2">
    <name type="scientific">Kangiella profundi</name>
    <dbReference type="NCBI Taxonomy" id="1561924"/>
    <lineage>
        <taxon>Bacteria</taxon>
        <taxon>Pseudomonadati</taxon>
        <taxon>Pseudomonadota</taxon>
        <taxon>Gammaproteobacteria</taxon>
        <taxon>Kangiellales</taxon>
        <taxon>Kangiellaceae</taxon>
        <taxon>Kangiella</taxon>
    </lineage>
</organism>
<accession>A0A2K9AUQ2</accession>
<reference evidence="1 2" key="1">
    <citation type="submission" date="2017-12" db="EMBL/GenBank/DDBJ databases">
        <title>Kangiella profundi FT102 completed genome.</title>
        <authorList>
            <person name="Xu J."/>
            <person name="Wang J."/>
            <person name="Lu Y."/>
        </authorList>
    </citation>
    <scope>NUCLEOTIDE SEQUENCE [LARGE SCALE GENOMIC DNA]</scope>
    <source>
        <strain evidence="1 2">FT102</strain>
    </source>
</reference>
<dbReference type="KEGG" id="kpd:CW740_06265"/>
<gene>
    <name evidence="1" type="ORF">CW740_06265</name>
</gene>
<dbReference type="RefSeq" id="WP_106646717.1">
    <property type="nucleotide sequence ID" value="NZ_BMGO01000001.1"/>
</dbReference>
<dbReference type="EMBL" id="CP025120">
    <property type="protein sequence ID" value="AUD78871.1"/>
    <property type="molecule type" value="Genomic_DNA"/>
</dbReference>
<evidence type="ECO:0000313" key="2">
    <source>
        <dbReference type="Proteomes" id="UP000232693"/>
    </source>
</evidence>
<protein>
    <submittedName>
        <fullName evidence="1">Uncharacterized protein</fullName>
    </submittedName>
</protein>
<evidence type="ECO:0000313" key="1">
    <source>
        <dbReference type="EMBL" id="AUD78871.1"/>
    </source>
</evidence>
<dbReference type="Proteomes" id="UP000232693">
    <property type="component" value="Chromosome"/>
</dbReference>
<name>A0A2K9AUQ2_9GAMM</name>
<sequence length="166" mass="19689">MDVWVPTISVVVGYFLYAAIEFIKSKLVSNQIDNDKKREYYEKLYLEYKEILLNFIVDSEELIREIMIIRSRIKGGAEVNFDKATDYYLNGYRSLNNLQLLINNLALVESANSYYTVLTNAYMKLRRNETKILEKENDLFSKFQIQVREYLNDLRKKGFGLDEHEL</sequence>
<dbReference type="AlphaFoldDB" id="A0A2K9AUQ2"/>